<keyword evidence="3" id="KW-0411">Iron-sulfur</keyword>
<dbReference type="GO" id="GO:0005739">
    <property type="term" value="C:mitochondrion"/>
    <property type="evidence" value="ECO:0007669"/>
    <property type="project" value="TreeGrafter"/>
</dbReference>
<evidence type="ECO:0000313" key="7">
    <source>
        <dbReference type="Proteomes" id="UP001213000"/>
    </source>
</evidence>
<evidence type="ECO:0000313" key="6">
    <source>
        <dbReference type="EMBL" id="KAJ3575447.1"/>
    </source>
</evidence>
<evidence type="ECO:0000256" key="2">
    <source>
        <dbReference type="ARBA" id="ARBA00023004"/>
    </source>
</evidence>
<reference evidence="6" key="1">
    <citation type="submission" date="2022-07" db="EMBL/GenBank/DDBJ databases">
        <title>Genome Sequence of Leucocoprinus birnbaumii.</title>
        <authorList>
            <person name="Buettner E."/>
        </authorList>
    </citation>
    <scope>NUCLEOTIDE SEQUENCE</scope>
    <source>
        <strain evidence="6">VT141</strain>
    </source>
</reference>
<evidence type="ECO:0000259" key="5">
    <source>
        <dbReference type="Pfam" id="PF00330"/>
    </source>
</evidence>
<accession>A0AAD5YV64</accession>
<dbReference type="GO" id="GO:0003994">
    <property type="term" value="F:aconitate hydratase activity"/>
    <property type="evidence" value="ECO:0007669"/>
    <property type="project" value="TreeGrafter"/>
</dbReference>
<proteinExistence type="predicted"/>
<feature type="region of interest" description="Disordered" evidence="4">
    <location>
        <begin position="484"/>
        <end position="530"/>
    </location>
</feature>
<dbReference type="Pfam" id="PF00330">
    <property type="entry name" value="Aconitase"/>
    <property type="match status" value="1"/>
</dbReference>
<feature type="region of interest" description="Disordered" evidence="4">
    <location>
        <begin position="1"/>
        <end position="33"/>
    </location>
</feature>
<sequence>MHPQNHLSQIKSSQAQATTVSFEQQLKSSNEPSRFEQALAILRPTSTVSGISRAYPPSSCHPTATDGFLAELATSPPIRHLFINAIGDFPLGKCQGDPDPLRSRNRQQHLYPQPNSAEFIEKCILPWPIWVTGSGVRAYITLNDVFHAPHVNFMHRSAGLAAIVNMGAEVGATTSTFPCTTNMCSCLQATHRGLVASAADKAAEASFLSADKGVEYNEVVEINLSQLEPTINGPFTPDLVTPLSKFCDFVKSQGQKDEVSASLIGSCTDSSYKDKLLSSFAIIYHQLAFLIRFCHPRMSNVRRYLVPVPDERVVRVALGVVGKALGRDSAHAAHLSNREADPEPEPELVMARARKTLENRWVDCNSFLSSEREDYGCTRSGEGARVELETCLLTPRGFSCRLQARSFAHQLQLDLGLTSRDLVPPSFCFLLCLPGFCTARLADVSWWQVQTRSGKRHGRPILIDPQRVNWDSLLRDAVTLEDSLDGSDETHERKTLKRDCSPAPWPDTEPDEVEADATTWASSRSHKKRRIHRDRQIQVSGMRVQPETRKAVLKASQPVPTPLISEELPATSCGYMAKPYRCAGGESSRLTLEALKAQDYEYIPWDGQEPRPFVDYKGRIVAVLAGHPPDNEFDSAARRAYHAIIREGRSAKFTPSELDHPRGQFPAVNVGLCIPHSGQAPVNKTAHSSMMDRLLQNKDLIRMANTHSMFLKLWAEALHDHILEKMNALYGHPDFSHLTRNFTKSVYPTAAINFGPQVQTTPHTDLQNAPYAWCSLQSFGRFDPKKGGHLVLKNLRYVIEFPPNSIILIPSATLIHANTPVQEGETHVSFTQYCPGNIIRFVDNGFMTQKMLELNDEIRFKEILAEKPLHMAKGLAMYTIYEEDNGIDTDRNDV</sequence>
<dbReference type="Gene3D" id="3.30.499.10">
    <property type="entry name" value="Aconitase, domain 3"/>
    <property type="match status" value="2"/>
</dbReference>
<dbReference type="InterPro" id="IPR001030">
    <property type="entry name" value="Acoase/IPM_deHydtase_lsu_aba"/>
</dbReference>
<gene>
    <name evidence="6" type="ORF">NP233_g1095</name>
</gene>
<dbReference type="InterPro" id="IPR050926">
    <property type="entry name" value="Aconitase/IPM_isomerase"/>
</dbReference>
<dbReference type="PANTHER" id="PTHR43160:SF2">
    <property type="entry name" value="HOMOCITRATE DEHYDRATASE, MITOCHONDRIAL"/>
    <property type="match status" value="1"/>
</dbReference>
<comment type="caution">
    <text evidence="6">The sequence shown here is derived from an EMBL/GenBank/DDBJ whole genome shotgun (WGS) entry which is preliminary data.</text>
</comment>
<keyword evidence="1" id="KW-0479">Metal-binding</keyword>
<dbReference type="InterPro" id="IPR036008">
    <property type="entry name" value="Aconitase_4Fe-4S_dom"/>
</dbReference>
<evidence type="ECO:0000256" key="1">
    <source>
        <dbReference type="ARBA" id="ARBA00022723"/>
    </source>
</evidence>
<dbReference type="Gene3D" id="3.60.130.30">
    <property type="match status" value="1"/>
</dbReference>
<keyword evidence="2" id="KW-0408">Iron</keyword>
<dbReference type="GO" id="GO:0046872">
    <property type="term" value="F:metal ion binding"/>
    <property type="evidence" value="ECO:0007669"/>
    <property type="project" value="UniProtKB-KW"/>
</dbReference>
<organism evidence="6 7">
    <name type="scientific">Leucocoprinus birnbaumii</name>
    <dbReference type="NCBI Taxonomy" id="56174"/>
    <lineage>
        <taxon>Eukaryota</taxon>
        <taxon>Fungi</taxon>
        <taxon>Dikarya</taxon>
        <taxon>Basidiomycota</taxon>
        <taxon>Agaricomycotina</taxon>
        <taxon>Agaricomycetes</taxon>
        <taxon>Agaricomycetidae</taxon>
        <taxon>Agaricales</taxon>
        <taxon>Agaricineae</taxon>
        <taxon>Agaricaceae</taxon>
        <taxon>Leucocoprinus</taxon>
    </lineage>
</organism>
<dbReference type="PANTHER" id="PTHR43160">
    <property type="entry name" value="ACONITATE HYDRATASE B"/>
    <property type="match status" value="1"/>
</dbReference>
<evidence type="ECO:0000256" key="3">
    <source>
        <dbReference type="ARBA" id="ARBA00023014"/>
    </source>
</evidence>
<feature type="compositionally biased region" description="Polar residues" evidence="4">
    <location>
        <begin position="1"/>
        <end position="32"/>
    </location>
</feature>
<keyword evidence="7" id="KW-1185">Reference proteome</keyword>
<dbReference type="SUPFAM" id="SSF53732">
    <property type="entry name" value="Aconitase iron-sulfur domain"/>
    <property type="match status" value="1"/>
</dbReference>
<name>A0AAD5YV64_9AGAR</name>
<dbReference type="AlphaFoldDB" id="A0AAD5YV64"/>
<dbReference type="InterPro" id="IPR015931">
    <property type="entry name" value="Acnase/IPM_dHydase_lsu_aba_1/3"/>
</dbReference>
<dbReference type="EMBL" id="JANIEX010000037">
    <property type="protein sequence ID" value="KAJ3575447.1"/>
    <property type="molecule type" value="Genomic_DNA"/>
</dbReference>
<feature type="compositionally biased region" description="Basic and acidic residues" evidence="4">
    <location>
        <begin position="488"/>
        <end position="500"/>
    </location>
</feature>
<dbReference type="GO" id="GO:0005829">
    <property type="term" value="C:cytosol"/>
    <property type="evidence" value="ECO:0007669"/>
    <property type="project" value="TreeGrafter"/>
</dbReference>
<dbReference type="GO" id="GO:0051539">
    <property type="term" value="F:4 iron, 4 sulfur cluster binding"/>
    <property type="evidence" value="ECO:0007669"/>
    <property type="project" value="TreeGrafter"/>
</dbReference>
<protein>
    <recommendedName>
        <fullName evidence="5">Aconitase/3-isopropylmalate dehydratase large subunit alpha/beta/alpha domain-containing protein</fullName>
    </recommendedName>
</protein>
<dbReference type="Proteomes" id="UP001213000">
    <property type="component" value="Unassembled WGS sequence"/>
</dbReference>
<feature type="domain" description="Aconitase/3-isopropylmalate dehydratase large subunit alpha/beta/alpha" evidence="5">
    <location>
        <begin position="159"/>
        <end position="274"/>
    </location>
</feature>
<evidence type="ECO:0000256" key="4">
    <source>
        <dbReference type="SAM" id="MobiDB-lite"/>
    </source>
</evidence>